<organism evidence="3 4">
    <name type="scientific">Mesonia phycicola</name>
    <dbReference type="NCBI Taxonomy" id="579105"/>
    <lineage>
        <taxon>Bacteria</taxon>
        <taxon>Pseudomonadati</taxon>
        <taxon>Bacteroidota</taxon>
        <taxon>Flavobacteriia</taxon>
        <taxon>Flavobacteriales</taxon>
        <taxon>Flavobacteriaceae</taxon>
        <taxon>Mesonia</taxon>
    </lineage>
</organism>
<evidence type="ECO:0000313" key="3">
    <source>
        <dbReference type="EMBL" id="SHJ09778.1"/>
    </source>
</evidence>
<keyword evidence="1" id="KW-0732">Signal</keyword>
<dbReference type="EMBL" id="FQYY01000008">
    <property type="protein sequence ID" value="SHJ09778.1"/>
    <property type="molecule type" value="Genomic_DNA"/>
</dbReference>
<dbReference type="InterPro" id="IPR035986">
    <property type="entry name" value="PKD_dom_sf"/>
</dbReference>
<dbReference type="AlphaFoldDB" id="A0A1M6GIN1"/>
<dbReference type="InterPro" id="IPR055353">
    <property type="entry name" value="DUF7619"/>
</dbReference>
<protein>
    <submittedName>
        <fullName evidence="3">Conserved repeat domain-containing protein/Por secretion system C-terminal sorting domain-containing protein</fullName>
    </submittedName>
</protein>
<evidence type="ECO:0000259" key="2">
    <source>
        <dbReference type="PROSITE" id="PS50093"/>
    </source>
</evidence>
<dbReference type="Proteomes" id="UP000184225">
    <property type="component" value="Unassembled WGS sequence"/>
</dbReference>
<accession>A0A1M6GIN1</accession>
<dbReference type="Gene3D" id="2.60.40.10">
    <property type="entry name" value="Immunoglobulins"/>
    <property type="match status" value="1"/>
</dbReference>
<sequence length="940" mass="105570">MISLFTSAQNAPFITTWEVSSSDLEIFIPTEGTGYNYTVDFGDGTVLTNQTGDASHTYNSAGIYTVSISGIFPRIYFDNNPLNNNRDKIKTISQWGDISWQTMENSFYGCQYLEVNATDTPDLSQVTDLSYMFAGCSNFNQSINNWDVSNITDIKYMFKDASTFNQPLNNWDVSNVTDMSGVFWVAFDFNQPLDNWNISNVQKTYQMFRGATSFNQPLNNWDVSNVFHISFMFAAAESFNQPLNNWDITGTNSLGYMFYGAKAFNQNINNWDVSNITSLEFMFAEAENYNQPLNNWDVSSVYKMSYMFSGAKAFNQNINNWGAIADTDGMFQNAIAFNQPLNNWSPTHLDFMFEGAISFDQPLNTWDLSNIFSIKKMFYGASSFNQDLSSWDVSSVIKMDGTFEMASSFNQDLSMWNFHSNVFFGWGSTGTSSFIKESNLDVNNYDKLLNKFINLNITGKSLNSLNLEYCNQLARNYLINNLNWQIDGDNLSSNCNKIVGDIIYDENSNGCDQNDQTISGIAINFSNGSYSTTVFPDTGNYEIGVTGANFTVSLVNLPPYYTVTPSSQQVTFTTSNIEVADFCLTANQVVEDLNITLLPTSEARPGFDADYQLVVQNVGNQTIANPSISLVFDNTMQTYVSASQTPSSTTANQLNFDFTSIAPFESKIVDVTMNTFQPPTVNGDDILNFTASVTPNTNDYTPADNTFVYDQTVVNSFDPNDKQVLQGEEIYEDQTDEYLDYLIRFQNTGTASAINVRILDTLHPNLDYNTLKPINASHNYYIEISEGNQVEFIFDNINLPDETSDEAGSHGFVAYKIKPKSSVSVGDFITGDAQIYFDFNSPIITNMVSTEVIDNELSATEFDVSTLLRVYPNPTTGIINLHSDESLELQEVVIYNLQGKRLLEFNKNLARLNVQNLSTGIYLMSIKTNQGELNKRLIKK</sequence>
<dbReference type="NCBIfam" id="TIGR02167">
    <property type="entry name" value="Liste_lipo_26"/>
    <property type="match status" value="4"/>
</dbReference>
<gene>
    <name evidence="3" type="ORF">SAMN04488096_10858</name>
</gene>
<dbReference type="InterPro" id="IPR005046">
    <property type="entry name" value="DUF285"/>
</dbReference>
<dbReference type="Pfam" id="PF03382">
    <property type="entry name" value="DUF285"/>
    <property type="match status" value="3"/>
</dbReference>
<dbReference type="Pfam" id="PF24595">
    <property type="entry name" value="DUF7619"/>
    <property type="match status" value="1"/>
</dbReference>
<feature type="domain" description="PKD" evidence="2">
    <location>
        <begin position="32"/>
        <end position="69"/>
    </location>
</feature>
<dbReference type="InterPro" id="IPR026444">
    <property type="entry name" value="Secre_tail"/>
</dbReference>
<dbReference type="CDD" id="cd00146">
    <property type="entry name" value="PKD"/>
    <property type="match status" value="1"/>
</dbReference>
<dbReference type="InterPro" id="IPR011889">
    <property type="entry name" value="Liste_lipo_26"/>
</dbReference>
<proteinExistence type="predicted"/>
<dbReference type="InterPro" id="IPR000601">
    <property type="entry name" value="PKD_dom"/>
</dbReference>
<evidence type="ECO:0000256" key="1">
    <source>
        <dbReference type="ARBA" id="ARBA00022729"/>
    </source>
</evidence>
<dbReference type="InterPro" id="IPR013783">
    <property type="entry name" value="Ig-like_fold"/>
</dbReference>
<dbReference type="NCBIfam" id="TIGR04183">
    <property type="entry name" value="Por_Secre_tail"/>
    <property type="match status" value="1"/>
</dbReference>
<keyword evidence="4" id="KW-1185">Reference proteome</keyword>
<dbReference type="SUPFAM" id="SSF49299">
    <property type="entry name" value="PKD domain"/>
    <property type="match status" value="1"/>
</dbReference>
<dbReference type="Pfam" id="PF18962">
    <property type="entry name" value="Por_Secre_tail"/>
    <property type="match status" value="1"/>
</dbReference>
<evidence type="ECO:0000313" key="4">
    <source>
        <dbReference type="Proteomes" id="UP000184225"/>
    </source>
</evidence>
<dbReference type="Pfam" id="PF00801">
    <property type="entry name" value="PKD"/>
    <property type="match status" value="1"/>
</dbReference>
<dbReference type="STRING" id="579105.SAMN04488096_10858"/>
<name>A0A1M6GIN1_9FLAO</name>
<dbReference type="PROSITE" id="PS50093">
    <property type="entry name" value="PKD"/>
    <property type="match status" value="1"/>
</dbReference>
<reference evidence="3 4" key="1">
    <citation type="submission" date="2016-11" db="EMBL/GenBank/DDBJ databases">
        <authorList>
            <person name="Jaros S."/>
            <person name="Januszkiewicz K."/>
            <person name="Wedrychowicz H."/>
        </authorList>
    </citation>
    <scope>NUCLEOTIDE SEQUENCE [LARGE SCALE GENOMIC DNA]</scope>
    <source>
        <strain evidence="3 4">DSM 21425</strain>
    </source>
</reference>